<feature type="domain" description="DUF6286" evidence="3">
    <location>
        <begin position="136"/>
        <end position="239"/>
    </location>
</feature>
<sequence>MSGPDDSTDGTDGTHGTHGTDSTGSTDSADGGTRPVLEKRPKNPDGLDQSASAASYTPVLTPPEGGEHRRRWSVRRWPSVVVGLLGLGAAGLLLYDVAAVRADRPAMRWRHVLGEQLDERPLDDLWTLIGAGAAALLGLWLLLLALTPGHRSTLAMDSGQEDVHAWLDAEAAALVLRDRAMEVPGVRSVRVRVRRARVDVRAVAHFRELDDVRADLDTVLGDGIAALGLSRAPGLRVRVDRPGKRG</sequence>
<dbReference type="Proteomes" id="UP001237105">
    <property type="component" value="Unassembled WGS sequence"/>
</dbReference>
<keyword evidence="2" id="KW-1133">Transmembrane helix</keyword>
<reference evidence="4 5" key="1">
    <citation type="submission" date="2023-05" db="EMBL/GenBank/DDBJ databases">
        <title>Draft genome sequence of Streptomyces sp. B-S-A12 isolated from a cave soil in Thailand.</title>
        <authorList>
            <person name="Chamroensaksri N."/>
            <person name="Muangham S."/>
        </authorList>
    </citation>
    <scope>NUCLEOTIDE SEQUENCE [LARGE SCALE GENOMIC DNA]</scope>
    <source>
        <strain evidence="4 5">B-S-A12</strain>
    </source>
</reference>
<evidence type="ECO:0000259" key="3">
    <source>
        <dbReference type="Pfam" id="PF19803"/>
    </source>
</evidence>
<dbReference type="Pfam" id="PF19803">
    <property type="entry name" value="DUF6286"/>
    <property type="match status" value="1"/>
</dbReference>
<evidence type="ECO:0000313" key="4">
    <source>
        <dbReference type="EMBL" id="MDI3423406.1"/>
    </source>
</evidence>
<organism evidence="4 5">
    <name type="scientific">Streptomyces luteolus</name>
    <dbReference type="NCBI Taxonomy" id="3043615"/>
    <lineage>
        <taxon>Bacteria</taxon>
        <taxon>Bacillati</taxon>
        <taxon>Actinomycetota</taxon>
        <taxon>Actinomycetes</taxon>
        <taxon>Kitasatosporales</taxon>
        <taxon>Streptomycetaceae</taxon>
        <taxon>Streptomyces</taxon>
    </lineage>
</organism>
<dbReference type="InterPro" id="IPR046253">
    <property type="entry name" value="DUF6286"/>
</dbReference>
<gene>
    <name evidence="4" type="ORF">QIT00_33510</name>
</gene>
<proteinExistence type="predicted"/>
<comment type="caution">
    <text evidence="4">The sequence shown here is derived from an EMBL/GenBank/DDBJ whole genome shotgun (WGS) entry which is preliminary data.</text>
</comment>
<feature type="transmembrane region" description="Helical" evidence="2">
    <location>
        <begin position="77"/>
        <end position="95"/>
    </location>
</feature>
<feature type="compositionally biased region" description="Basic and acidic residues" evidence="1">
    <location>
        <begin position="36"/>
        <end position="45"/>
    </location>
</feature>
<keyword evidence="2" id="KW-0812">Transmembrane</keyword>
<keyword evidence="2" id="KW-0472">Membrane</keyword>
<evidence type="ECO:0000313" key="5">
    <source>
        <dbReference type="Proteomes" id="UP001237105"/>
    </source>
</evidence>
<feature type="transmembrane region" description="Helical" evidence="2">
    <location>
        <begin position="125"/>
        <end position="146"/>
    </location>
</feature>
<keyword evidence="5" id="KW-1185">Reference proteome</keyword>
<feature type="compositionally biased region" description="Low complexity" evidence="1">
    <location>
        <begin position="17"/>
        <end position="33"/>
    </location>
</feature>
<dbReference type="RefSeq" id="WP_282539248.1">
    <property type="nucleotide sequence ID" value="NZ_JASCIS010000054.1"/>
</dbReference>
<accession>A0ABT6T721</accession>
<evidence type="ECO:0000256" key="2">
    <source>
        <dbReference type="SAM" id="Phobius"/>
    </source>
</evidence>
<protein>
    <submittedName>
        <fullName evidence="4">DUF6286 domain-containing protein</fullName>
    </submittedName>
</protein>
<feature type="region of interest" description="Disordered" evidence="1">
    <location>
        <begin position="1"/>
        <end position="71"/>
    </location>
</feature>
<dbReference type="EMBL" id="JASCIS010000054">
    <property type="protein sequence ID" value="MDI3423406.1"/>
    <property type="molecule type" value="Genomic_DNA"/>
</dbReference>
<name>A0ABT6T721_9ACTN</name>
<evidence type="ECO:0000256" key="1">
    <source>
        <dbReference type="SAM" id="MobiDB-lite"/>
    </source>
</evidence>